<evidence type="ECO:0000313" key="2">
    <source>
        <dbReference type="Proteomes" id="UP001420932"/>
    </source>
</evidence>
<sequence>MKSFVNGDGSSGGRLSFLQQLIHSRLVSMRARSKRRCERRETRLGGSTRYLTMREFEVISMSLDFDVFFV</sequence>
<keyword evidence="2" id="KW-1185">Reference proteome</keyword>
<dbReference type="EMBL" id="JBBNAF010000001">
    <property type="protein sequence ID" value="KAK9168509.1"/>
    <property type="molecule type" value="Genomic_DNA"/>
</dbReference>
<dbReference type="Proteomes" id="UP001420932">
    <property type="component" value="Unassembled WGS sequence"/>
</dbReference>
<reference evidence="1 2" key="1">
    <citation type="submission" date="2024-01" db="EMBL/GenBank/DDBJ databases">
        <title>Genome assemblies of Stephania.</title>
        <authorList>
            <person name="Yang L."/>
        </authorList>
    </citation>
    <scope>NUCLEOTIDE SEQUENCE [LARGE SCALE GENOMIC DNA]</scope>
    <source>
        <strain evidence="1">YNDBR</strain>
        <tissue evidence="1">Leaf</tissue>
    </source>
</reference>
<comment type="caution">
    <text evidence="1">The sequence shown here is derived from an EMBL/GenBank/DDBJ whole genome shotgun (WGS) entry which is preliminary data.</text>
</comment>
<evidence type="ECO:0000313" key="1">
    <source>
        <dbReference type="EMBL" id="KAK9168509.1"/>
    </source>
</evidence>
<name>A0AAP0LGD1_9MAGN</name>
<dbReference type="AlphaFoldDB" id="A0AAP0LGD1"/>
<organism evidence="1 2">
    <name type="scientific">Stephania yunnanensis</name>
    <dbReference type="NCBI Taxonomy" id="152371"/>
    <lineage>
        <taxon>Eukaryota</taxon>
        <taxon>Viridiplantae</taxon>
        <taxon>Streptophyta</taxon>
        <taxon>Embryophyta</taxon>
        <taxon>Tracheophyta</taxon>
        <taxon>Spermatophyta</taxon>
        <taxon>Magnoliopsida</taxon>
        <taxon>Ranunculales</taxon>
        <taxon>Menispermaceae</taxon>
        <taxon>Menispermoideae</taxon>
        <taxon>Cissampelideae</taxon>
        <taxon>Stephania</taxon>
    </lineage>
</organism>
<protein>
    <submittedName>
        <fullName evidence="1">Uncharacterized protein</fullName>
    </submittedName>
</protein>
<accession>A0AAP0LGD1</accession>
<proteinExistence type="predicted"/>
<gene>
    <name evidence="1" type="ORF">Syun_000649</name>
</gene>